<protein>
    <recommendedName>
        <fullName evidence="5">Flp pilus assembly protein TadG</fullName>
    </recommendedName>
</protein>
<keyword evidence="4" id="KW-1185">Reference proteome</keyword>
<evidence type="ECO:0000256" key="2">
    <source>
        <dbReference type="SAM" id="Phobius"/>
    </source>
</evidence>
<name>A0A3S4X6V7_9ACTO</name>
<dbReference type="Proteomes" id="UP000269542">
    <property type="component" value="Chromosome"/>
</dbReference>
<dbReference type="KEGG" id="tbw:NCTC13354_01685"/>
<accession>A0A3S4X6V7</accession>
<feature type="region of interest" description="Disordered" evidence="1">
    <location>
        <begin position="1"/>
        <end position="20"/>
    </location>
</feature>
<keyword evidence="2" id="KW-0472">Membrane</keyword>
<evidence type="ECO:0000256" key="1">
    <source>
        <dbReference type="SAM" id="MobiDB-lite"/>
    </source>
</evidence>
<evidence type="ECO:0008006" key="5">
    <source>
        <dbReference type="Google" id="ProtNLM"/>
    </source>
</evidence>
<dbReference type="OrthoDB" id="3268980at2"/>
<proteinExistence type="predicted"/>
<dbReference type="AlphaFoldDB" id="A0A3S4X6V7"/>
<gene>
    <name evidence="3" type="ORF">NCTC13354_01685</name>
</gene>
<evidence type="ECO:0000313" key="3">
    <source>
        <dbReference type="EMBL" id="VEI13959.1"/>
    </source>
</evidence>
<keyword evidence="2" id="KW-1133">Transmembrane helix</keyword>
<feature type="transmembrane region" description="Helical" evidence="2">
    <location>
        <begin position="27"/>
        <end position="49"/>
    </location>
</feature>
<organism evidence="3 4">
    <name type="scientific">Trueperella bialowiezensis</name>
    <dbReference type="NCBI Taxonomy" id="312285"/>
    <lineage>
        <taxon>Bacteria</taxon>
        <taxon>Bacillati</taxon>
        <taxon>Actinomycetota</taxon>
        <taxon>Actinomycetes</taxon>
        <taxon>Actinomycetales</taxon>
        <taxon>Actinomycetaceae</taxon>
        <taxon>Trueperella</taxon>
    </lineage>
</organism>
<dbReference type="EMBL" id="LR134476">
    <property type="protein sequence ID" value="VEI13959.1"/>
    <property type="molecule type" value="Genomic_DNA"/>
</dbReference>
<dbReference type="RefSeq" id="WP_126417005.1">
    <property type="nucleotide sequence ID" value="NZ_LR134476.1"/>
</dbReference>
<sequence length="151" mass="16111">MQRPNNMRRGTKAGLGGKPRPEDGNAVVEFVGVLAVIIIPALVLLIGFATTTRAQLALDDAARQGVRAYVRQASGQAAWQQARAAAVTAWDDRGFSERLDVDASCTATPCLTPGEYVTIAVTARVEVPIIGKLTLDASQTLVVDHYRAVRP</sequence>
<evidence type="ECO:0000313" key="4">
    <source>
        <dbReference type="Proteomes" id="UP000269542"/>
    </source>
</evidence>
<reference evidence="3 4" key="1">
    <citation type="submission" date="2018-12" db="EMBL/GenBank/DDBJ databases">
        <authorList>
            <consortium name="Pathogen Informatics"/>
        </authorList>
    </citation>
    <scope>NUCLEOTIDE SEQUENCE [LARGE SCALE GENOMIC DNA]</scope>
    <source>
        <strain evidence="3 4">NCTC13354</strain>
    </source>
</reference>
<keyword evidence="2" id="KW-0812">Transmembrane</keyword>